<accession>Q5QLE0</accession>
<feature type="region of interest" description="Disordered" evidence="1">
    <location>
        <begin position="1"/>
        <end position="94"/>
    </location>
</feature>
<feature type="compositionally biased region" description="Basic and acidic residues" evidence="1">
    <location>
        <begin position="240"/>
        <end position="261"/>
    </location>
</feature>
<feature type="compositionally biased region" description="Low complexity" evidence="1">
    <location>
        <begin position="52"/>
        <end position="62"/>
    </location>
</feature>
<feature type="region of interest" description="Disordered" evidence="1">
    <location>
        <begin position="230"/>
        <end position="261"/>
    </location>
</feature>
<organism evidence="2">
    <name type="scientific">Oryza sativa subsp. japonica</name>
    <name type="common">Rice</name>
    <dbReference type="NCBI Taxonomy" id="39947"/>
    <lineage>
        <taxon>Eukaryota</taxon>
        <taxon>Viridiplantae</taxon>
        <taxon>Streptophyta</taxon>
        <taxon>Embryophyta</taxon>
        <taxon>Tracheophyta</taxon>
        <taxon>Spermatophyta</taxon>
        <taxon>Magnoliopsida</taxon>
        <taxon>Liliopsida</taxon>
        <taxon>Poales</taxon>
        <taxon>Poaceae</taxon>
        <taxon>BOP clade</taxon>
        <taxon>Oryzoideae</taxon>
        <taxon>Oryzeae</taxon>
        <taxon>Oryzinae</taxon>
        <taxon>Oryza</taxon>
        <taxon>Oryza sativa</taxon>
    </lineage>
</organism>
<dbReference type="AlphaFoldDB" id="Q5QLE0"/>
<name>Q5QLE0_ORYSJ</name>
<dbReference type="Proteomes" id="UP000817658">
    <property type="component" value="Chromosome 1"/>
</dbReference>
<proteinExistence type="predicted"/>
<gene>
    <name evidence="2" type="primary">P0460C04.31</name>
</gene>
<sequence length="261" mass="28174">MADKGARRELERRRDEDGEEQERRKRETAAAEEEAVPATAARHFLRAHLLSRRPPASASRPSQPTGCLLHRGAGGKRWTTPRGSGRWASDGDARGRAVPRLETLNQDVHHVPDANHLLVPSGGAAIVGMVEQLLPREDDDALAPGEEDRGAANDEVVHGAVVGLGLHAVEGVHGGQLSDLATDAIELPVFLVRGTVLSRAISNGKDELSISKRDNEVECDATLLLQPYRHSRARSLARPSDNDATAKPKLPDVDAVRDKAE</sequence>
<reference evidence="2" key="1">
    <citation type="journal article" date="2002" name="Nature">
        <title>The genome sequence and structure of rice chromosome 1.</title>
        <authorList>
            <person name="Sasaki T."/>
            <person name="Matsumoto T."/>
            <person name="Yamamoto K."/>
            <person name="Sakata K."/>
            <person name="Baba T."/>
            <person name="Katayose Y."/>
            <person name="Wu J."/>
            <person name="Niimura Y."/>
            <person name="Cheng Z."/>
            <person name="Nagamura Y."/>
            <person name="Antonio B.A."/>
            <person name="Kanamori H."/>
            <person name="Hosokawa S."/>
            <person name="Masukawa M."/>
            <person name="Arikawa K."/>
            <person name="Chiden Y."/>
            <person name="Hayashi M."/>
            <person name="Okamoto M."/>
            <person name="Ando T."/>
            <person name="Aoki H."/>
            <person name="Arita K."/>
            <person name="Hamada M."/>
            <person name="Harada C."/>
            <person name="Hijishita S."/>
            <person name="Honda M."/>
            <person name="Ichikawa Y."/>
            <person name="Idonuma A."/>
            <person name="Iijima M."/>
            <person name="Ikeda M."/>
            <person name="Ikeno M."/>
            <person name="Itoh S."/>
            <person name="Itoh T."/>
            <person name="Itoh Y."/>
            <person name="Itoh Y."/>
            <person name="Iwabuchi A."/>
            <person name="Kamiya K."/>
            <person name="Karasawa W."/>
            <person name="Katagiri S."/>
            <person name="Kikuta A."/>
            <person name="Kobayashi N."/>
            <person name="Kono I."/>
            <person name="Machita K."/>
            <person name="Maehara T."/>
            <person name="Mizuno H."/>
            <person name="Mizubayashi T."/>
            <person name="Mukai Y."/>
            <person name="Nagasaki H."/>
            <person name="Nakashima M."/>
            <person name="Nakama Y."/>
            <person name="Nakamichi Y."/>
            <person name="Nakamura M."/>
            <person name="Namiki N."/>
            <person name="Negishi M."/>
            <person name="Ohta I."/>
            <person name="Ono N."/>
            <person name="Saji S."/>
            <person name="Sakai K."/>
            <person name="Shibata M."/>
            <person name="Shimokawa T."/>
            <person name="Shomura A."/>
            <person name="Song J."/>
            <person name="Takazaki Y."/>
            <person name="Terasawa K."/>
            <person name="Tsuji K."/>
            <person name="Waki K."/>
            <person name="Yamagata H."/>
            <person name="Yamane H."/>
            <person name="Yoshiki S."/>
            <person name="Yoshihara R."/>
            <person name="Yukawa K."/>
            <person name="Zhong H."/>
            <person name="Iwama H."/>
            <person name="Endo T."/>
            <person name="Ito H."/>
            <person name="Hahn J.H."/>
            <person name="Kim H.I."/>
            <person name="Eun M.Y."/>
            <person name="Yano M."/>
            <person name="Jiang J."/>
            <person name="Gojobori T."/>
        </authorList>
    </citation>
    <scope>NUCLEOTIDE SEQUENCE [LARGE SCALE GENOMIC DNA]</scope>
</reference>
<feature type="compositionally biased region" description="Basic and acidic residues" evidence="1">
    <location>
        <begin position="1"/>
        <end position="29"/>
    </location>
</feature>
<evidence type="ECO:0000256" key="1">
    <source>
        <dbReference type="SAM" id="MobiDB-lite"/>
    </source>
</evidence>
<evidence type="ECO:0000313" key="2">
    <source>
        <dbReference type="EMBL" id="BAD73784.1"/>
    </source>
</evidence>
<protein>
    <submittedName>
        <fullName evidence="2">Uncharacterized protein</fullName>
    </submittedName>
</protein>
<dbReference type="EMBL" id="AP004366">
    <property type="protein sequence ID" value="BAD73784.1"/>
    <property type="molecule type" value="Genomic_DNA"/>
</dbReference>